<dbReference type="EMBL" id="GL377572">
    <property type="protein sequence ID" value="EFJ32209.1"/>
    <property type="molecule type" value="Genomic_DNA"/>
</dbReference>
<name>D8R5T5_SELML</name>
<dbReference type="AlphaFoldDB" id="D8R5T5"/>
<dbReference type="Gramene" id="EFJ32209">
    <property type="protein sequence ID" value="EFJ32209"/>
    <property type="gene ID" value="SELMODRAFT_407499"/>
</dbReference>
<dbReference type="Proteomes" id="UP000001514">
    <property type="component" value="Unassembled WGS sequence"/>
</dbReference>
<evidence type="ECO:0008006" key="3">
    <source>
        <dbReference type="Google" id="ProtNLM"/>
    </source>
</evidence>
<evidence type="ECO:0000313" key="2">
    <source>
        <dbReference type="Proteomes" id="UP000001514"/>
    </source>
</evidence>
<dbReference type="InParanoid" id="D8R5T5"/>
<protein>
    <recommendedName>
        <fullName evidence="3">HMA domain-containing protein</fullName>
    </recommendedName>
</protein>
<sequence length="246" mass="27269">MDEQEEQQDAEDALVLFPAPALADLVEARDDAGDGVVDVIAEVELHAVPWLSNWGRSSTGGHRTKQADLGGVSVPGLADRQQQKEIESVVPEDLEEALQERDFFQKIMTNLKNSVGDSLDVSSSKDAFHAAIPMRNFKRKTEWKAFHLTGNLASHVTRVVLKVDSCNKCKDKIMSQIYHGVSGVKKVEVKDPLYTFTGDFKVDDILKAIEKKRKCISVESVQEIKVEKPKPKPKDDCCCCCSCSCC</sequence>
<keyword evidence="2" id="KW-1185">Reference proteome</keyword>
<organism evidence="2">
    <name type="scientific">Selaginella moellendorffii</name>
    <name type="common">Spikemoss</name>
    <dbReference type="NCBI Taxonomy" id="88036"/>
    <lineage>
        <taxon>Eukaryota</taxon>
        <taxon>Viridiplantae</taxon>
        <taxon>Streptophyta</taxon>
        <taxon>Embryophyta</taxon>
        <taxon>Tracheophyta</taxon>
        <taxon>Lycopodiopsida</taxon>
        <taxon>Selaginellales</taxon>
        <taxon>Selaginellaceae</taxon>
        <taxon>Selaginella</taxon>
    </lineage>
</organism>
<proteinExistence type="predicted"/>
<reference evidence="1 2" key="1">
    <citation type="journal article" date="2011" name="Science">
        <title>The Selaginella genome identifies genetic changes associated with the evolution of vascular plants.</title>
        <authorList>
            <person name="Banks J.A."/>
            <person name="Nishiyama T."/>
            <person name="Hasebe M."/>
            <person name="Bowman J.L."/>
            <person name="Gribskov M."/>
            <person name="dePamphilis C."/>
            <person name="Albert V.A."/>
            <person name="Aono N."/>
            <person name="Aoyama T."/>
            <person name="Ambrose B.A."/>
            <person name="Ashton N.W."/>
            <person name="Axtell M.J."/>
            <person name="Barker E."/>
            <person name="Barker M.S."/>
            <person name="Bennetzen J.L."/>
            <person name="Bonawitz N.D."/>
            <person name="Chapple C."/>
            <person name="Cheng C."/>
            <person name="Correa L.G."/>
            <person name="Dacre M."/>
            <person name="DeBarry J."/>
            <person name="Dreyer I."/>
            <person name="Elias M."/>
            <person name="Engstrom E.M."/>
            <person name="Estelle M."/>
            <person name="Feng L."/>
            <person name="Finet C."/>
            <person name="Floyd S.K."/>
            <person name="Frommer W.B."/>
            <person name="Fujita T."/>
            <person name="Gramzow L."/>
            <person name="Gutensohn M."/>
            <person name="Harholt J."/>
            <person name="Hattori M."/>
            <person name="Heyl A."/>
            <person name="Hirai T."/>
            <person name="Hiwatashi Y."/>
            <person name="Ishikawa M."/>
            <person name="Iwata M."/>
            <person name="Karol K.G."/>
            <person name="Koehler B."/>
            <person name="Kolukisaoglu U."/>
            <person name="Kubo M."/>
            <person name="Kurata T."/>
            <person name="Lalonde S."/>
            <person name="Li K."/>
            <person name="Li Y."/>
            <person name="Litt A."/>
            <person name="Lyons E."/>
            <person name="Manning G."/>
            <person name="Maruyama T."/>
            <person name="Michael T.P."/>
            <person name="Mikami K."/>
            <person name="Miyazaki S."/>
            <person name="Morinaga S."/>
            <person name="Murata T."/>
            <person name="Mueller-Roeber B."/>
            <person name="Nelson D.R."/>
            <person name="Obara M."/>
            <person name="Oguri Y."/>
            <person name="Olmstead R.G."/>
            <person name="Onodera N."/>
            <person name="Petersen B.L."/>
            <person name="Pils B."/>
            <person name="Prigge M."/>
            <person name="Rensing S.A."/>
            <person name="Riano-Pachon D.M."/>
            <person name="Roberts A.W."/>
            <person name="Sato Y."/>
            <person name="Scheller H.V."/>
            <person name="Schulz B."/>
            <person name="Schulz C."/>
            <person name="Shakirov E.V."/>
            <person name="Shibagaki N."/>
            <person name="Shinohara N."/>
            <person name="Shippen D.E."/>
            <person name="Soerensen I."/>
            <person name="Sotooka R."/>
            <person name="Sugimoto N."/>
            <person name="Sugita M."/>
            <person name="Sumikawa N."/>
            <person name="Tanurdzic M."/>
            <person name="Theissen G."/>
            <person name="Ulvskov P."/>
            <person name="Wakazuki S."/>
            <person name="Weng J.K."/>
            <person name="Willats W.W."/>
            <person name="Wipf D."/>
            <person name="Wolf P.G."/>
            <person name="Yang L."/>
            <person name="Zimmer A.D."/>
            <person name="Zhu Q."/>
            <person name="Mitros T."/>
            <person name="Hellsten U."/>
            <person name="Loque D."/>
            <person name="Otillar R."/>
            <person name="Salamov A."/>
            <person name="Schmutz J."/>
            <person name="Shapiro H."/>
            <person name="Lindquist E."/>
            <person name="Lucas S."/>
            <person name="Rokhsar D."/>
            <person name="Grigoriev I.V."/>
        </authorList>
    </citation>
    <scope>NUCLEOTIDE SEQUENCE [LARGE SCALE GENOMIC DNA]</scope>
</reference>
<dbReference type="HOGENOM" id="CLU_1130665_0_0_1"/>
<evidence type="ECO:0000313" key="1">
    <source>
        <dbReference type="EMBL" id="EFJ32209.1"/>
    </source>
</evidence>
<gene>
    <name evidence="1" type="ORF">SELMODRAFT_407499</name>
</gene>
<dbReference type="KEGG" id="smo:SELMODRAFT_407499"/>
<accession>D8R5T5</accession>